<gene>
    <name evidence="2" type="ORF">GBAR_LOCUS1699</name>
</gene>
<protein>
    <submittedName>
        <fullName evidence="2">Uncharacterized protein</fullName>
    </submittedName>
</protein>
<accession>A0AA35VWI5</accession>
<evidence type="ECO:0000313" key="3">
    <source>
        <dbReference type="Proteomes" id="UP001174909"/>
    </source>
</evidence>
<name>A0AA35VWI5_GEOBA</name>
<sequence>MRVKFPATVDTHASRSPPRGPSQSWSPHRPWIL</sequence>
<keyword evidence="3" id="KW-1185">Reference proteome</keyword>
<dbReference type="EMBL" id="CASHTH010000247">
    <property type="protein sequence ID" value="CAI7995488.1"/>
    <property type="molecule type" value="Genomic_DNA"/>
</dbReference>
<evidence type="ECO:0000256" key="1">
    <source>
        <dbReference type="SAM" id="MobiDB-lite"/>
    </source>
</evidence>
<dbReference type="Proteomes" id="UP001174909">
    <property type="component" value="Unassembled WGS sequence"/>
</dbReference>
<organism evidence="2 3">
    <name type="scientific">Geodia barretti</name>
    <name type="common">Barrett's horny sponge</name>
    <dbReference type="NCBI Taxonomy" id="519541"/>
    <lineage>
        <taxon>Eukaryota</taxon>
        <taxon>Metazoa</taxon>
        <taxon>Porifera</taxon>
        <taxon>Demospongiae</taxon>
        <taxon>Heteroscleromorpha</taxon>
        <taxon>Tetractinellida</taxon>
        <taxon>Astrophorina</taxon>
        <taxon>Geodiidae</taxon>
        <taxon>Geodia</taxon>
    </lineage>
</organism>
<proteinExistence type="predicted"/>
<reference evidence="2" key="1">
    <citation type="submission" date="2023-03" db="EMBL/GenBank/DDBJ databases">
        <authorList>
            <person name="Steffen K."/>
            <person name="Cardenas P."/>
        </authorList>
    </citation>
    <scope>NUCLEOTIDE SEQUENCE</scope>
</reference>
<dbReference type="AlphaFoldDB" id="A0AA35VWI5"/>
<feature type="region of interest" description="Disordered" evidence="1">
    <location>
        <begin position="1"/>
        <end position="33"/>
    </location>
</feature>
<evidence type="ECO:0000313" key="2">
    <source>
        <dbReference type="EMBL" id="CAI7995488.1"/>
    </source>
</evidence>
<comment type="caution">
    <text evidence="2">The sequence shown here is derived from an EMBL/GenBank/DDBJ whole genome shotgun (WGS) entry which is preliminary data.</text>
</comment>